<feature type="transmembrane region" description="Helical" evidence="6">
    <location>
        <begin position="6"/>
        <end position="31"/>
    </location>
</feature>
<feature type="domain" description="Metallo-beta-lactamase" evidence="7">
    <location>
        <begin position="494"/>
        <end position="705"/>
    </location>
</feature>
<name>A0A1C0YNL3_9BACL</name>
<dbReference type="InterPro" id="IPR001279">
    <property type="entry name" value="Metallo-B-lactamas"/>
</dbReference>
<feature type="transmembrane region" description="Helical" evidence="6">
    <location>
        <begin position="292"/>
        <end position="309"/>
    </location>
</feature>
<keyword evidence="2" id="KW-1003">Cell membrane</keyword>
<evidence type="ECO:0000256" key="5">
    <source>
        <dbReference type="ARBA" id="ARBA00023136"/>
    </source>
</evidence>
<feature type="transmembrane region" description="Helical" evidence="6">
    <location>
        <begin position="436"/>
        <end position="454"/>
    </location>
</feature>
<keyword evidence="4 6" id="KW-1133">Transmembrane helix</keyword>
<dbReference type="EMBL" id="MASJ01000001">
    <property type="protein sequence ID" value="OCS88751.1"/>
    <property type="molecule type" value="Genomic_DNA"/>
</dbReference>
<comment type="subcellular location">
    <subcellularLocation>
        <location evidence="1">Cell membrane</location>
        <topology evidence="1">Multi-pass membrane protein</topology>
    </subcellularLocation>
</comment>
<gene>
    <name evidence="8" type="ORF">A6M13_01295</name>
</gene>
<feature type="transmembrane region" description="Helical" evidence="6">
    <location>
        <begin position="213"/>
        <end position="238"/>
    </location>
</feature>
<feature type="transmembrane region" description="Helical" evidence="6">
    <location>
        <begin position="38"/>
        <end position="54"/>
    </location>
</feature>
<dbReference type="InterPro" id="IPR035681">
    <property type="entry name" value="ComA-like_MBL"/>
</dbReference>
<feature type="transmembrane region" description="Helical" evidence="6">
    <location>
        <begin position="250"/>
        <end position="272"/>
    </location>
</feature>
<reference evidence="8 9" key="1">
    <citation type="submission" date="2016-07" db="EMBL/GenBank/DDBJ databases">
        <title>Caryophanon tenue genome sequencing.</title>
        <authorList>
            <person name="Verma A."/>
            <person name="Pal Y."/>
            <person name="Krishnamurthi S."/>
        </authorList>
    </citation>
    <scope>NUCLEOTIDE SEQUENCE [LARGE SCALE GENOMIC DNA]</scope>
    <source>
        <strain evidence="8 9">DSM 14152</strain>
    </source>
</reference>
<dbReference type="SUPFAM" id="SSF56281">
    <property type="entry name" value="Metallo-hydrolase/oxidoreductase"/>
    <property type="match status" value="1"/>
</dbReference>
<comment type="caution">
    <text evidence="8">The sequence shown here is derived from an EMBL/GenBank/DDBJ whole genome shotgun (WGS) entry which is preliminary data.</text>
</comment>
<dbReference type="PANTHER" id="PTHR30619">
    <property type="entry name" value="DNA INTERNALIZATION/COMPETENCE PROTEIN COMEC/REC2"/>
    <property type="match status" value="1"/>
</dbReference>
<dbReference type="NCBIfam" id="TIGR00361">
    <property type="entry name" value="ComEC_Rec2"/>
    <property type="match status" value="1"/>
</dbReference>
<evidence type="ECO:0000256" key="2">
    <source>
        <dbReference type="ARBA" id="ARBA00022475"/>
    </source>
</evidence>
<dbReference type="Proteomes" id="UP000093199">
    <property type="component" value="Unassembled WGS sequence"/>
</dbReference>
<feature type="transmembrane region" description="Helical" evidence="6">
    <location>
        <begin position="341"/>
        <end position="360"/>
    </location>
</feature>
<evidence type="ECO:0000313" key="8">
    <source>
        <dbReference type="EMBL" id="OCS88751.1"/>
    </source>
</evidence>
<evidence type="ECO:0000259" key="7">
    <source>
        <dbReference type="SMART" id="SM00849"/>
    </source>
</evidence>
<dbReference type="InterPro" id="IPR036866">
    <property type="entry name" value="RibonucZ/Hydroxyglut_hydro"/>
</dbReference>
<accession>A0A1C0YNL3</accession>
<protein>
    <submittedName>
        <fullName evidence="8">DNA internalization-related competence protein ComEC/Rec2</fullName>
    </submittedName>
</protein>
<dbReference type="Pfam" id="PF03772">
    <property type="entry name" value="Competence"/>
    <property type="match status" value="1"/>
</dbReference>
<sequence length="749" mass="84790">MAAVSALIGIVASYVHMQALLAVVLLVGWLLYKKQTRTMYGCAVLVLLCAYSYSEYVQWTLTKPVTHEQLLTWTGRYTISGDTLRGFATNTERQKLYVMYEFTTAQEKTQFENEGLAGRQFYAQGELVAPREPNHQYGFQMDAYIRSQRAQGVYEVISWQEQTSKQTLVQFLDKWRLTLNQYIDNKFPQSLAPEAKALLFGDQQETEEEAQRAYLALGITHLFAISGLHIALLAWGLYAICVRCGMRKEIAHIMLLIMLPVYGVLAGGAPSVWRAVSFVEIALLLQFLRKPIPLSSIICISFLGYVLVNPGVVFQIGFQLSYLASLALLYSGAILQRSSNFWMQSFLVTVVCQLLTYPLLLHHFFALSLSSFFVNVIFVPLFSFIILPINVLFFVLPEFLSDRLFPLYETPRVLLQQFIYWLGSLPYQQWVSGRPALGLCVLAYVSVFMTFVAIERRVRWRKIAVILFVPVLCIEVMSVLSVRHVTLHFINVGQGDAVLIELPYREKVILVDAGGVLRFNEEDWQRGRDFEVGREIVVPYIKGLGIATIDTLVLTHADADHIEGAEEILEELRVKDVHISPNMWQEDTMQHVVETVKEQRIVLHEKIAGDKWGTKDVLLQYVSPQDTVYEGNDDSLVLLLQTKWHKVLLTGDVEASGEAELVKDYGQTLSGLTLLKAGHHGSKTSSTEAFIQATMPRVVIFSAGKDNRYGHPHNDVVARFQAIDAYMWQTGEQGTLKVTLTPHVQLLKQ</sequence>
<dbReference type="InterPro" id="IPR004477">
    <property type="entry name" value="ComEC_N"/>
</dbReference>
<evidence type="ECO:0000256" key="3">
    <source>
        <dbReference type="ARBA" id="ARBA00022692"/>
    </source>
</evidence>
<dbReference type="InterPro" id="IPR004797">
    <property type="entry name" value="Competence_ComEC/Rec2"/>
</dbReference>
<dbReference type="PANTHER" id="PTHR30619:SF7">
    <property type="entry name" value="BETA-LACTAMASE DOMAIN PROTEIN"/>
    <property type="match status" value="1"/>
</dbReference>
<dbReference type="GO" id="GO:0005886">
    <property type="term" value="C:plasma membrane"/>
    <property type="evidence" value="ECO:0007669"/>
    <property type="project" value="UniProtKB-SubCell"/>
</dbReference>
<dbReference type="STRING" id="33978.A6M13_01295"/>
<dbReference type="CDD" id="cd07731">
    <property type="entry name" value="ComA-like_MBL-fold"/>
    <property type="match status" value="1"/>
</dbReference>
<keyword evidence="5 6" id="KW-0472">Membrane</keyword>
<dbReference type="NCBIfam" id="TIGR00360">
    <property type="entry name" value="ComEC_N-term"/>
    <property type="match status" value="1"/>
</dbReference>
<dbReference type="SMART" id="SM00849">
    <property type="entry name" value="Lactamase_B"/>
    <property type="match status" value="1"/>
</dbReference>
<dbReference type="InterPro" id="IPR052159">
    <property type="entry name" value="Competence_DNA_uptake"/>
</dbReference>
<dbReference type="AlphaFoldDB" id="A0A1C0YNL3"/>
<evidence type="ECO:0000313" key="9">
    <source>
        <dbReference type="Proteomes" id="UP000093199"/>
    </source>
</evidence>
<feature type="transmembrane region" description="Helical" evidence="6">
    <location>
        <begin position="316"/>
        <end position="335"/>
    </location>
</feature>
<proteinExistence type="predicted"/>
<dbReference type="GO" id="GO:0030420">
    <property type="term" value="P:establishment of competence for transformation"/>
    <property type="evidence" value="ECO:0007669"/>
    <property type="project" value="InterPro"/>
</dbReference>
<evidence type="ECO:0000256" key="6">
    <source>
        <dbReference type="SAM" id="Phobius"/>
    </source>
</evidence>
<dbReference type="Gene3D" id="3.60.15.10">
    <property type="entry name" value="Ribonuclease Z/Hydroxyacylglutathione hydrolase-like"/>
    <property type="match status" value="1"/>
</dbReference>
<keyword evidence="9" id="KW-1185">Reference proteome</keyword>
<feature type="transmembrane region" description="Helical" evidence="6">
    <location>
        <begin position="463"/>
        <end position="482"/>
    </location>
</feature>
<organism evidence="8 9">
    <name type="scientific">Caryophanon tenue</name>
    <dbReference type="NCBI Taxonomy" id="33978"/>
    <lineage>
        <taxon>Bacteria</taxon>
        <taxon>Bacillati</taxon>
        <taxon>Bacillota</taxon>
        <taxon>Bacilli</taxon>
        <taxon>Bacillales</taxon>
        <taxon>Caryophanaceae</taxon>
        <taxon>Caryophanon</taxon>
    </lineage>
</organism>
<feature type="transmembrane region" description="Helical" evidence="6">
    <location>
        <begin position="372"/>
        <end position="396"/>
    </location>
</feature>
<keyword evidence="3 6" id="KW-0812">Transmembrane</keyword>
<dbReference type="Pfam" id="PF00753">
    <property type="entry name" value="Lactamase_B"/>
    <property type="match status" value="1"/>
</dbReference>
<evidence type="ECO:0000256" key="4">
    <source>
        <dbReference type="ARBA" id="ARBA00022989"/>
    </source>
</evidence>
<evidence type="ECO:0000256" key="1">
    <source>
        <dbReference type="ARBA" id="ARBA00004651"/>
    </source>
</evidence>